<keyword evidence="8" id="KW-0378">Hydrolase</keyword>
<evidence type="ECO:0000256" key="10">
    <source>
        <dbReference type="ARBA" id="ARBA00022984"/>
    </source>
</evidence>
<evidence type="ECO:0000256" key="2">
    <source>
        <dbReference type="ARBA" id="ARBA00004752"/>
    </source>
</evidence>
<dbReference type="PANTHER" id="PTHR21581">
    <property type="entry name" value="D-ALANYL-D-ALANINE CARBOXYPEPTIDASE"/>
    <property type="match status" value="1"/>
</dbReference>
<feature type="signal peptide" evidence="16">
    <location>
        <begin position="1"/>
        <end position="19"/>
    </location>
</feature>
<organism evidence="18 19">
    <name type="scientific">Stagnimonas aquatica</name>
    <dbReference type="NCBI Taxonomy" id="2689987"/>
    <lineage>
        <taxon>Bacteria</taxon>
        <taxon>Pseudomonadati</taxon>
        <taxon>Pseudomonadota</taxon>
        <taxon>Gammaproteobacteria</taxon>
        <taxon>Nevskiales</taxon>
        <taxon>Nevskiaceae</taxon>
        <taxon>Stagnimonas</taxon>
    </lineage>
</organism>
<evidence type="ECO:0000256" key="1">
    <source>
        <dbReference type="ARBA" id="ARBA00003217"/>
    </source>
</evidence>
<dbReference type="PRINTS" id="PR00725">
    <property type="entry name" value="DADACBPTASE1"/>
</dbReference>
<dbReference type="InParanoid" id="A0A3N0V7Z5"/>
<keyword evidence="19" id="KW-1185">Reference proteome</keyword>
<feature type="active site" description="Acyl-ester intermediate" evidence="13">
    <location>
        <position position="56"/>
    </location>
</feature>
<feature type="active site" description="Proton acceptor" evidence="13">
    <location>
        <position position="59"/>
    </location>
</feature>
<dbReference type="EMBL" id="RJVO01000006">
    <property type="protein sequence ID" value="ROH88704.1"/>
    <property type="molecule type" value="Genomic_DNA"/>
</dbReference>
<dbReference type="UniPathway" id="UPA00219"/>
<dbReference type="GO" id="GO:0008360">
    <property type="term" value="P:regulation of cell shape"/>
    <property type="evidence" value="ECO:0007669"/>
    <property type="project" value="UniProtKB-KW"/>
</dbReference>
<evidence type="ECO:0000256" key="3">
    <source>
        <dbReference type="ARBA" id="ARBA00007164"/>
    </source>
</evidence>
<keyword evidence="5 18" id="KW-0121">Carboxypeptidase</keyword>
<dbReference type="GO" id="GO:0071555">
    <property type="term" value="P:cell wall organization"/>
    <property type="evidence" value="ECO:0007669"/>
    <property type="project" value="UniProtKB-KW"/>
</dbReference>
<evidence type="ECO:0000313" key="18">
    <source>
        <dbReference type="EMBL" id="ROH88704.1"/>
    </source>
</evidence>
<evidence type="ECO:0000256" key="8">
    <source>
        <dbReference type="ARBA" id="ARBA00022801"/>
    </source>
</evidence>
<dbReference type="InterPro" id="IPR012338">
    <property type="entry name" value="Beta-lactam/transpept-like"/>
</dbReference>
<dbReference type="InterPro" id="IPR015956">
    <property type="entry name" value="Peniciliin-bd_prot_C_sf"/>
</dbReference>
<accession>A0A3N0V7Z5</accession>
<dbReference type="Pfam" id="PF07943">
    <property type="entry name" value="PBP5_C"/>
    <property type="match status" value="1"/>
</dbReference>
<keyword evidence="11" id="KW-0961">Cell wall biogenesis/degradation</keyword>
<evidence type="ECO:0000256" key="12">
    <source>
        <dbReference type="ARBA" id="ARBA00034000"/>
    </source>
</evidence>
<feature type="active site" evidence="13">
    <location>
        <position position="120"/>
    </location>
</feature>
<keyword evidence="10" id="KW-0573">Peptidoglycan synthesis</keyword>
<feature type="chain" id="PRO_5017944790" description="serine-type D-Ala-D-Ala carboxypeptidase" evidence="16">
    <location>
        <begin position="20"/>
        <end position="378"/>
    </location>
</feature>
<dbReference type="AlphaFoldDB" id="A0A3N0V7Z5"/>
<sequence>MKRFLLALAAATALTTAQAAIPDPPALRAASWALLDFQSGEILAQSNSDSRVEPASITKVLTTYIVFDEIKKGRVKLDDMAFISEKAWRQGIDSSESRMFLNVGSRVKVEDLLHGVITQSGNDASVALAEHVAGGEGAFADLMNQYAAKLGMKNSHFMNAPGMPDPEHYTTAHDVTLLGLALIRDFPDYYKWFSLPDFTYNGIKQGNRNIMLTMDRSVDGIKTGHTASAGYCLLSSAQRDGRRLIASVMGTESTKYRAEASLELLNWGFRFFESVKLLGADQPSGSVRVWKGLVDEVQVGTLEPIYLSLPRGAAEKVEAKPQVDGTLIAPLSQGQRIGTVNISVDGKLVKSEPLVVLQAVEGGSWWKRLIDTIRLWFA</sequence>
<feature type="binding site" evidence="14">
    <location>
        <position position="222"/>
    </location>
    <ligand>
        <name>substrate</name>
    </ligand>
</feature>
<dbReference type="FunCoup" id="A0A3N0V7Z5">
    <property type="interactions" value="483"/>
</dbReference>
<proteinExistence type="inferred from homology"/>
<evidence type="ECO:0000256" key="6">
    <source>
        <dbReference type="ARBA" id="ARBA00022670"/>
    </source>
</evidence>
<comment type="function">
    <text evidence="1">Removes C-terminal D-alanyl residues from sugar-peptide cell wall precursors.</text>
</comment>
<dbReference type="SUPFAM" id="SSF69189">
    <property type="entry name" value="Penicillin-binding protein associated domain"/>
    <property type="match status" value="1"/>
</dbReference>
<dbReference type="Proteomes" id="UP000282106">
    <property type="component" value="Unassembled WGS sequence"/>
</dbReference>
<comment type="pathway">
    <text evidence="2">Cell wall biogenesis; peptidoglycan biosynthesis.</text>
</comment>
<keyword evidence="7 16" id="KW-0732">Signal</keyword>
<dbReference type="InterPro" id="IPR001967">
    <property type="entry name" value="Peptidase_S11_N"/>
</dbReference>
<evidence type="ECO:0000256" key="13">
    <source>
        <dbReference type="PIRSR" id="PIRSR618044-1"/>
    </source>
</evidence>
<evidence type="ECO:0000256" key="7">
    <source>
        <dbReference type="ARBA" id="ARBA00022729"/>
    </source>
</evidence>
<evidence type="ECO:0000256" key="9">
    <source>
        <dbReference type="ARBA" id="ARBA00022960"/>
    </source>
</evidence>
<dbReference type="InterPro" id="IPR018044">
    <property type="entry name" value="Peptidase_S11"/>
</dbReference>
<dbReference type="Pfam" id="PF00768">
    <property type="entry name" value="Peptidase_S11"/>
    <property type="match status" value="1"/>
</dbReference>
<protein>
    <recommendedName>
        <fullName evidence="4">serine-type D-Ala-D-Ala carboxypeptidase</fullName>
        <ecNumber evidence="4">3.4.16.4</ecNumber>
    </recommendedName>
</protein>
<comment type="caution">
    <text evidence="18">The sequence shown here is derived from an EMBL/GenBank/DDBJ whole genome shotgun (WGS) entry which is preliminary data.</text>
</comment>
<evidence type="ECO:0000256" key="16">
    <source>
        <dbReference type="SAM" id="SignalP"/>
    </source>
</evidence>
<dbReference type="InterPro" id="IPR012907">
    <property type="entry name" value="Peptidase_S11_C"/>
</dbReference>
<evidence type="ECO:0000256" key="4">
    <source>
        <dbReference type="ARBA" id="ARBA00012448"/>
    </source>
</evidence>
<name>A0A3N0V7Z5_9GAMM</name>
<dbReference type="GO" id="GO:0009252">
    <property type="term" value="P:peptidoglycan biosynthetic process"/>
    <property type="evidence" value="ECO:0007669"/>
    <property type="project" value="UniProtKB-UniPathway"/>
</dbReference>
<evidence type="ECO:0000259" key="17">
    <source>
        <dbReference type="SMART" id="SM00936"/>
    </source>
</evidence>
<feature type="domain" description="Peptidase S11 D-Ala-D-Ala carboxypeptidase A C-terminal" evidence="17">
    <location>
        <begin position="272"/>
        <end position="362"/>
    </location>
</feature>
<dbReference type="Gene3D" id="3.40.710.10">
    <property type="entry name" value="DD-peptidase/beta-lactamase superfamily"/>
    <property type="match status" value="1"/>
</dbReference>
<keyword evidence="9" id="KW-0133">Cell shape</keyword>
<dbReference type="PANTHER" id="PTHR21581:SF6">
    <property type="entry name" value="TRAFFICKING PROTEIN PARTICLE COMPLEX SUBUNIT 12"/>
    <property type="match status" value="1"/>
</dbReference>
<reference evidence="18 19" key="1">
    <citation type="submission" date="2018-10" db="EMBL/GenBank/DDBJ databases">
        <authorList>
            <person name="Chen W.-M."/>
        </authorList>
    </citation>
    <scope>NUCLEOTIDE SEQUENCE [LARGE SCALE GENOMIC DNA]</scope>
    <source>
        <strain evidence="18 19">THS-13</strain>
    </source>
</reference>
<dbReference type="SUPFAM" id="SSF56601">
    <property type="entry name" value="beta-lactamase/transpeptidase-like"/>
    <property type="match status" value="1"/>
</dbReference>
<dbReference type="SMART" id="SM00936">
    <property type="entry name" value="PBP5_C"/>
    <property type="match status" value="1"/>
</dbReference>
<dbReference type="EC" id="3.4.16.4" evidence="4"/>
<comment type="catalytic activity">
    <reaction evidence="12">
        <text>Preferential cleavage: (Ac)2-L-Lys-D-Ala-|-D-Ala. Also transpeptidation of peptidyl-alanyl moieties that are N-acyl substituents of D-alanine.</text>
        <dbReference type="EC" id="3.4.16.4"/>
    </reaction>
</comment>
<dbReference type="RefSeq" id="WP_123212326.1">
    <property type="nucleotide sequence ID" value="NZ_RJVO01000006.1"/>
</dbReference>
<evidence type="ECO:0000256" key="11">
    <source>
        <dbReference type="ARBA" id="ARBA00023316"/>
    </source>
</evidence>
<dbReference type="InterPro" id="IPR037167">
    <property type="entry name" value="Peptidase_S11_C_sf"/>
</dbReference>
<comment type="similarity">
    <text evidence="3 15">Belongs to the peptidase S11 family.</text>
</comment>
<evidence type="ECO:0000256" key="5">
    <source>
        <dbReference type="ARBA" id="ARBA00022645"/>
    </source>
</evidence>
<keyword evidence="6" id="KW-0645">Protease</keyword>
<dbReference type="GO" id="GO:0006508">
    <property type="term" value="P:proteolysis"/>
    <property type="evidence" value="ECO:0007669"/>
    <property type="project" value="UniProtKB-KW"/>
</dbReference>
<evidence type="ECO:0000256" key="15">
    <source>
        <dbReference type="RuleBase" id="RU004016"/>
    </source>
</evidence>
<dbReference type="Gene3D" id="2.60.410.10">
    <property type="entry name" value="D-Ala-D-Ala carboxypeptidase, C-terminal domain"/>
    <property type="match status" value="1"/>
</dbReference>
<dbReference type="GO" id="GO:0009002">
    <property type="term" value="F:serine-type D-Ala-D-Ala carboxypeptidase activity"/>
    <property type="evidence" value="ECO:0007669"/>
    <property type="project" value="UniProtKB-EC"/>
</dbReference>
<evidence type="ECO:0000256" key="14">
    <source>
        <dbReference type="PIRSR" id="PIRSR618044-2"/>
    </source>
</evidence>
<gene>
    <name evidence="18" type="ORF">ED208_12870</name>
</gene>
<evidence type="ECO:0000313" key="19">
    <source>
        <dbReference type="Proteomes" id="UP000282106"/>
    </source>
</evidence>